<feature type="transmembrane region" description="Helical" evidence="1">
    <location>
        <begin position="44"/>
        <end position="62"/>
    </location>
</feature>
<name>A0ABU5KPE4_9BACL</name>
<reference evidence="2 3" key="1">
    <citation type="submission" date="2023-12" db="EMBL/GenBank/DDBJ databases">
        <title>Jeotgalibacillus haloalkaliphilus sp. nov., a novel salt-tolerant bacteria, isolated from the estuary of the Fenhe River into the Yellow River.</title>
        <authorList>
            <person name="Li Y."/>
        </authorList>
    </citation>
    <scope>NUCLEOTIDE SEQUENCE [LARGE SCALE GENOMIC DNA]</scope>
    <source>
        <strain evidence="2 3">HH7-29</strain>
    </source>
</reference>
<feature type="transmembrane region" description="Helical" evidence="1">
    <location>
        <begin position="21"/>
        <end position="38"/>
    </location>
</feature>
<keyword evidence="1" id="KW-0812">Transmembrane</keyword>
<comment type="caution">
    <text evidence="2">The sequence shown here is derived from an EMBL/GenBank/DDBJ whole genome shotgun (WGS) entry which is preliminary data.</text>
</comment>
<dbReference type="EMBL" id="JAXQNN010000004">
    <property type="protein sequence ID" value="MDZ5713050.1"/>
    <property type="molecule type" value="Genomic_DNA"/>
</dbReference>
<evidence type="ECO:0000313" key="2">
    <source>
        <dbReference type="EMBL" id="MDZ5713050.1"/>
    </source>
</evidence>
<dbReference type="RefSeq" id="WP_322422023.1">
    <property type="nucleotide sequence ID" value="NZ_JAXQNN010000004.1"/>
</dbReference>
<dbReference type="Proteomes" id="UP001292084">
    <property type="component" value="Unassembled WGS sequence"/>
</dbReference>
<organism evidence="2 3">
    <name type="scientific">Jeotgalibacillus haloalkalitolerans</name>
    <dbReference type="NCBI Taxonomy" id="3104292"/>
    <lineage>
        <taxon>Bacteria</taxon>
        <taxon>Bacillati</taxon>
        <taxon>Bacillota</taxon>
        <taxon>Bacilli</taxon>
        <taxon>Bacillales</taxon>
        <taxon>Caryophanaceae</taxon>
        <taxon>Jeotgalibacillus</taxon>
    </lineage>
</organism>
<gene>
    <name evidence="2" type="ORF">UFB30_12505</name>
</gene>
<proteinExistence type="predicted"/>
<keyword evidence="3" id="KW-1185">Reference proteome</keyword>
<evidence type="ECO:0000256" key="1">
    <source>
        <dbReference type="SAM" id="Phobius"/>
    </source>
</evidence>
<accession>A0ABU5KPE4</accession>
<sequence>MQNSETTETRQKPKIYKAHTERIQISLMALALVPFLAFSWDEPIYRFSFIALMIYHILLLFIQYSFSIQDSRLIYSVFFIKWRIRTRELNHSDISQIQFRRENWAAKAAILKTYKGRSPRLYKFDGNDLFHRLEEYCYEYRVPLKKSNDYLILEDMYKKDAD</sequence>
<evidence type="ECO:0000313" key="3">
    <source>
        <dbReference type="Proteomes" id="UP001292084"/>
    </source>
</evidence>
<keyword evidence="1" id="KW-1133">Transmembrane helix</keyword>
<keyword evidence="1" id="KW-0472">Membrane</keyword>
<protein>
    <submittedName>
        <fullName evidence="2">Uncharacterized protein</fullName>
    </submittedName>
</protein>